<evidence type="ECO:0000256" key="1">
    <source>
        <dbReference type="SAM" id="Phobius"/>
    </source>
</evidence>
<keyword evidence="1" id="KW-0472">Membrane</keyword>
<reference evidence="2" key="1">
    <citation type="journal article" date="2015" name="Nature">
        <title>Complex archaea that bridge the gap between prokaryotes and eukaryotes.</title>
        <authorList>
            <person name="Spang A."/>
            <person name="Saw J.H."/>
            <person name="Jorgensen S.L."/>
            <person name="Zaremba-Niedzwiedzka K."/>
            <person name="Martijn J."/>
            <person name="Lind A.E."/>
            <person name="van Eijk R."/>
            <person name="Schleper C."/>
            <person name="Guy L."/>
            <person name="Ettema T.J."/>
        </authorList>
    </citation>
    <scope>NUCLEOTIDE SEQUENCE</scope>
</reference>
<accession>A0A0F8WQ69</accession>
<feature type="transmembrane region" description="Helical" evidence="1">
    <location>
        <begin position="6"/>
        <end position="28"/>
    </location>
</feature>
<proteinExistence type="predicted"/>
<comment type="caution">
    <text evidence="2">The sequence shown here is derived from an EMBL/GenBank/DDBJ whole genome shotgun (WGS) entry which is preliminary data.</text>
</comment>
<protein>
    <submittedName>
        <fullName evidence="2">Uncharacterized protein</fullName>
    </submittedName>
</protein>
<feature type="non-terminal residue" evidence="2">
    <location>
        <position position="88"/>
    </location>
</feature>
<keyword evidence="1" id="KW-1133">Transmembrane helix</keyword>
<dbReference type="EMBL" id="LAZR01063656">
    <property type="protein sequence ID" value="KKK59072.1"/>
    <property type="molecule type" value="Genomic_DNA"/>
</dbReference>
<organism evidence="2">
    <name type="scientific">marine sediment metagenome</name>
    <dbReference type="NCBI Taxonomy" id="412755"/>
    <lineage>
        <taxon>unclassified sequences</taxon>
        <taxon>metagenomes</taxon>
        <taxon>ecological metagenomes</taxon>
    </lineage>
</organism>
<sequence length="88" mass="10122">MNFVLPQFAYFTLLGLLGGFTYILAEVAKKWSDLLTFSAFRRYIIGGITGDLYFMGYSSWDLPNSLMCWVAGYMGTHFIESLLRRMEP</sequence>
<gene>
    <name evidence="2" type="ORF">LCGC14_3038030</name>
</gene>
<keyword evidence="1" id="KW-0812">Transmembrane</keyword>
<feature type="transmembrane region" description="Helical" evidence="1">
    <location>
        <begin position="40"/>
        <end position="60"/>
    </location>
</feature>
<evidence type="ECO:0000313" key="2">
    <source>
        <dbReference type="EMBL" id="KKK59072.1"/>
    </source>
</evidence>
<name>A0A0F8WQ69_9ZZZZ</name>
<dbReference type="AlphaFoldDB" id="A0A0F8WQ69"/>